<evidence type="ECO:0000256" key="4">
    <source>
        <dbReference type="ARBA" id="ARBA00022272"/>
    </source>
</evidence>
<protein>
    <recommendedName>
        <fullName evidence="4 9">N-(5'-phosphoribosyl)anthranilate isomerase</fullName>
        <shortName evidence="9">PRAI</shortName>
        <ecNumber evidence="3 9">5.3.1.24</ecNumber>
    </recommendedName>
</protein>
<reference evidence="11 12" key="1">
    <citation type="submission" date="2018-04" db="EMBL/GenBank/DDBJ databases">
        <title>Genomic Encyclopedia of Archaeal and Bacterial Type Strains, Phase II (KMG-II): from individual species to whole genera.</title>
        <authorList>
            <person name="Goeker M."/>
        </authorList>
    </citation>
    <scope>NUCLEOTIDE SEQUENCE [LARGE SCALE GENOMIC DNA]</scope>
    <source>
        <strain evidence="11 12">DSM 45169</strain>
    </source>
</reference>
<dbReference type="CDD" id="cd00405">
    <property type="entry name" value="PRAI"/>
    <property type="match status" value="1"/>
</dbReference>
<comment type="similarity">
    <text evidence="9">Belongs to the TrpF family.</text>
</comment>
<accession>A0A2T4Z9X1</accession>
<dbReference type="EMBL" id="PZZP01000001">
    <property type="protein sequence ID" value="PTM58688.1"/>
    <property type="molecule type" value="Genomic_DNA"/>
</dbReference>
<evidence type="ECO:0000259" key="10">
    <source>
        <dbReference type="Pfam" id="PF00697"/>
    </source>
</evidence>
<dbReference type="InterPro" id="IPR001240">
    <property type="entry name" value="PRAI_dom"/>
</dbReference>
<sequence length="224" mass="24811">MSRTMIKLCGLQVEEDVKVIQELDVDAAGFILVPQRKRTVTPERIRRLQVLLPPSVRTIAVMMDPTAEEVESLLQTVRVDGIQLHGEESPAFCRRLKAMGVNVIKVFHMKAESDEISDTETYAPWIDHALLDSVVAGVHGGSGKRFAWERIPAIRQQWHSLGVPLWVAGGINPENVTELLGYGLDGVDVSSGIETAGRKNPVLMKRLVERVRQVEQCGIAGKSR</sequence>
<evidence type="ECO:0000256" key="1">
    <source>
        <dbReference type="ARBA" id="ARBA00001164"/>
    </source>
</evidence>
<evidence type="ECO:0000256" key="6">
    <source>
        <dbReference type="ARBA" id="ARBA00022822"/>
    </source>
</evidence>
<dbReference type="Pfam" id="PF00697">
    <property type="entry name" value="PRAI"/>
    <property type="match status" value="1"/>
</dbReference>
<organism evidence="11 12">
    <name type="scientific">Desmospora activa DSM 45169</name>
    <dbReference type="NCBI Taxonomy" id="1121389"/>
    <lineage>
        <taxon>Bacteria</taxon>
        <taxon>Bacillati</taxon>
        <taxon>Bacillota</taxon>
        <taxon>Bacilli</taxon>
        <taxon>Bacillales</taxon>
        <taxon>Thermoactinomycetaceae</taxon>
        <taxon>Desmospora</taxon>
    </lineage>
</organism>
<comment type="catalytic activity">
    <reaction evidence="1 9">
        <text>N-(5-phospho-beta-D-ribosyl)anthranilate = 1-(2-carboxyphenylamino)-1-deoxy-D-ribulose 5-phosphate</text>
        <dbReference type="Rhea" id="RHEA:21540"/>
        <dbReference type="ChEBI" id="CHEBI:18277"/>
        <dbReference type="ChEBI" id="CHEBI:58613"/>
        <dbReference type="EC" id="5.3.1.24"/>
    </reaction>
</comment>
<keyword evidence="7 9" id="KW-0057">Aromatic amino acid biosynthesis</keyword>
<name>A0A2T4Z9X1_9BACL</name>
<proteinExistence type="inferred from homology"/>
<evidence type="ECO:0000256" key="5">
    <source>
        <dbReference type="ARBA" id="ARBA00022605"/>
    </source>
</evidence>
<comment type="pathway">
    <text evidence="2 9">Amino-acid biosynthesis; L-tryptophan biosynthesis; L-tryptophan from chorismate: step 3/5.</text>
</comment>
<comment type="caution">
    <text evidence="11">The sequence shown here is derived from an EMBL/GenBank/DDBJ whole genome shotgun (WGS) entry which is preliminary data.</text>
</comment>
<evidence type="ECO:0000256" key="3">
    <source>
        <dbReference type="ARBA" id="ARBA00012572"/>
    </source>
</evidence>
<dbReference type="Proteomes" id="UP000241639">
    <property type="component" value="Unassembled WGS sequence"/>
</dbReference>
<keyword evidence="12" id="KW-1185">Reference proteome</keyword>
<dbReference type="PANTHER" id="PTHR42894">
    <property type="entry name" value="N-(5'-PHOSPHORIBOSYL)ANTHRANILATE ISOMERASE"/>
    <property type="match status" value="1"/>
</dbReference>
<evidence type="ECO:0000313" key="12">
    <source>
        <dbReference type="Proteomes" id="UP000241639"/>
    </source>
</evidence>
<keyword evidence="6 9" id="KW-0822">Tryptophan biosynthesis</keyword>
<dbReference type="RefSeq" id="WP_107725456.1">
    <property type="nucleotide sequence ID" value="NZ_PZZP01000001.1"/>
</dbReference>
<evidence type="ECO:0000256" key="7">
    <source>
        <dbReference type="ARBA" id="ARBA00023141"/>
    </source>
</evidence>
<keyword evidence="8 9" id="KW-0413">Isomerase</keyword>
<keyword evidence="5 9" id="KW-0028">Amino-acid biosynthesis</keyword>
<feature type="domain" description="N-(5'phosphoribosyl) anthranilate isomerase (PRAI)" evidence="10">
    <location>
        <begin position="7"/>
        <end position="209"/>
    </location>
</feature>
<evidence type="ECO:0000256" key="2">
    <source>
        <dbReference type="ARBA" id="ARBA00004664"/>
    </source>
</evidence>
<evidence type="ECO:0000256" key="8">
    <source>
        <dbReference type="ARBA" id="ARBA00023235"/>
    </source>
</evidence>
<dbReference type="UniPathway" id="UPA00035">
    <property type="reaction ID" value="UER00042"/>
</dbReference>
<dbReference type="PANTHER" id="PTHR42894:SF1">
    <property type="entry name" value="N-(5'-PHOSPHORIBOSYL)ANTHRANILATE ISOMERASE"/>
    <property type="match status" value="1"/>
</dbReference>
<dbReference type="OrthoDB" id="9786954at2"/>
<dbReference type="InterPro" id="IPR011060">
    <property type="entry name" value="RibuloseP-bd_barrel"/>
</dbReference>
<dbReference type="HAMAP" id="MF_00135">
    <property type="entry name" value="PRAI"/>
    <property type="match status" value="1"/>
</dbReference>
<evidence type="ECO:0000256" key="9">
    <source>
        <dbReference type="HAMAP-Rule" id="MF_00135"/>
    </source>
</evidence>
<dbReference type="Gene3D" id="3.20.20.70">
    <property type="entry name" value="Aldolase class I"/>
    <property type="match status" value="1"/>
</dbReference>
<gene>
    <name evidence="9" type="primary">trpF</name>
    <name evidence="11" type="ORF">C8J48_1276</name>
</gene>
<evidence type="ECO:0000313" key="11">
    <source>
        <dbReference type="EMBL" id="PTM58688.1"/>
    </source>
</evidence>
<dbReference type="AlphaFoldDB" id="A0A2T4Z9X1"/>
<dbReference type="GO" id="GO:0000162">
    <property type="term" value="P:L-tryptophan biosynthetic process"/>
    <property type="evidence" value="ECO:0007669"/>
    <property type="project" value="UniProtKB-UniRule"/>
</dbReference>
<dbReference type="EC" id="5.3.1.24" evidence="3 9"/>
<dbReference type="SUPFAM" id="SSF51366">
    <property type="entry name" value="Ribulose-phoshate binding barrel"/>
    <property type="match status" value="1"/>
</dbReference>
<dbReference type="InterPro" id="IPR044643">
    <property type="entry name" value="TrpF_fam"/>
</dbReference>
<dbReference type="InterPro" id="IPR013785">
    <property type="entry name" value="Aldolase_TIM"/>
</dbReference>
<dbReference type="GO" id="GO:0004640">
    <property type="term" value="F:phosphoribosylanthranilate isomerase activity"/>
    <property type="evidence" value="ECO:0007669"/>
    <property type="project" value="UniProtKB-UniRule"/>
</dbReference>